<reference evidence="3" key="1">
    <citation type="submission" date="2022-03" db="EMBL/GenBank/DDBJ databases">
        <title>A functionally conserved STORR gene fusion in Papaver species that diverged 16.8 million years ago.</title>
        <authorList>
            <person name="Catania T."/>
        </authorList>
    </citation>
    <scope>NUCLEOTIDE SEQUENCE</scope>
    <source>
        <strain evidence="3">S-191538</strain>
    </source>
</reference>
<evidence type="ECO:0000313" key="4">
    <source>
        <dbReference type="Proteomes" id="UP001177140"/>
    </source>
</evidence>
<evidence type="ECO:0000313" key="3">
    <source>
        <dbReference type="EMBL" id="MCL7038385.1"/>
    </source>
</evidence>
<protein>
    <recommendedName>
        <fullName evidence="5">Glycine-rich protein</fullName>
    </recommendedName>
</protein>
<gene>
    <name evidence="3" type="ORF">MKW94_003040</name>
</gene>
<dbReference type="AlphaFoldDB" id="A0AA41SNN7"/>
<evidence type="ECO:0008006" key="5">
    <source>
        <dbReference type="Google" id="ProtNLM"/>
    </source>
</evidence>
<organism evidence="3 4">
    <name type="scientific">Papaver nudicaule</name>
    <name type="common">Iceland poppy</name>
    <dbReference type="NCBI Taxonomy" id="74823"/>
    <lineage>
        <taxon>Eukaryota</taxon>
        <taxon>Viridiplantae</taxon>
        <taxon>Streptophyta</taxon>
        <taxon>Embryophyta</taxon>
        <taxon>Tracheophyta</taxon>
        <taxon>Spermatophyta</taxon>
        <taxon>Magnoliopsida</taxon>
        <taxon>Ranunculales</taxon>
        <taxon>Papaveraceae</taxon>
        <taxon>Papaveroideae</taxon>
        <taxon>Papaver</taxon>
    </lineage>
</organism>
<sequence length="80" mass="8589">MAKTFIRVLSIALLLAFVMMSVLPKLLGTASDDASKLSGDDAIGEDFHDAVWSHHHRKNGGDGGNGRNDANVGPNHPYYP</sequence>
<dbReference type="EMBL" id="JAJJMA010189967">
    <property type="protein sequence ID" value="MCL7038385.1"/>
    <property type="molecule type" value="Genomic_DNA"/>
</dbReference>
<keyword evidence="2" id="KW-0732">Signal</keyword>
<feature type="chain" id="PRO_5041359345" description="Glycine-rich protein" evidence="2">
    <location>
        <begin position="25"/>
        <end position="80"/>
    </location>
</feature>
<accession>A0AA41SNN7</accession>
<comment type="caution">
    <text evidence="3">The sequence shown here is derived from an EMBL/GenBank/DDBJ whole genome shotgun (WGS) entry which is preliminary data.</text>
</comment>
<name>A0AA41SNN7_PAPNU</name>
<dbReference type="Proteomes" id="UP001177140">
    <property type="component" value="Unassembled WGS sequence"/>
</dbReference>
<evidence type="ECO:0000256" key="2">
    <source>
        <dbReference type="SAM" id="SignalP"/>
    </source>
</evidence>
<keyword evidence="4" id="KW-1185">Reference proteome</keyword>
<feature type="signal peptide" evidence="2">
    <location>
        <begin position="1"/>
        <end position="24"/>
    </location>
</feature>
<feature type="region of interest" description="Disordered" evidence="1">
    <location>
        <begin position="53"/>
        <end position="80"/>
    </location>
</feature>
<evidence type="ECO:0000256" key="1">
    <source>
        <dbReference type="SAM" id="MobiDB-lite"/>
    </source>
</evidence>
<proteinExistence type="predicted"/>